<dbReference type="InterPro" id="IPR012338">
    <property type="entry name" value="Beta-lactam/transpept-like"/>
</dbReference>
<dbReference type="Pfam" id="PF00144">
    <property type="entry name" value="Beta-lactamase"/>
    <property type="match status" value="1"/>
</dbReference>
<dbReference type="RefSeq" id="WP_419194926.1">
    <property type="nucleotide sequence ID" value="NZ_SJPJ01000001.1"/>
</dbReference>
<evidence type="ECO:0000259" key="2">
    <source>
        <dbReference type="Pfam" id="PF00144"/>
    </source>
</evidence>
<dbReference type="PANTHER" id="PTHR43283">
    <property type="entry name" value="BETA-LACTAMASE-RELATED"/>
    <property type="match status" value="1"/>
</dbReference>
<dbReference type="EC" id="3.5.1.46" evidence="3"/>
<name>A0A5C5ZBN3_9BACT</name>
<dbReference type="InterPro" id="IPR050789">
    <property type="entry name" value="Diverse_Enzym_Activities"/>
</dbReference>
<feature type="signal peptide" evidence="1">
    <location>
        <begin position="1"/>
        <end position="24"/>
    </location>
</feature>
<dbReference type="SUPFAM" id="SSF56601">
    <property type="entry name" value="beta-lactamase/transpeptidase-like"/>
    <property type="match status" value="1"/>
</dbReference>
<evidence type="ECO:0000313" key="4">
    <source>
        <dbReference type="Proteomes" id="UP000315010"/>
    </source>
</evidence>
<dbReference type="Proteomes" id="UP000315010">
    <property type="component" value="Unassembled WGS sequence"/>
</dbReference>
<dbReference type="EMBL" id="SJPJ01000001">
    <property type="protein sequence ID" value="TWT84548.1"/>
    <property type="molecule type" value="Genomic_DNA"/>
</dbReference>
<evidence type="ECO:0000313" key="3">
    <source>
        <dbReference type="EMBL" id="TWT84548.1"/>
    </source>
</evidence>
<feature type="domain" description="Beta-lactamase-related" evidence="2">
    <location>
        <begin position="132"/>
        <end position="425"/>
    </location>
</feature>
<feature type="chain" id="PRO_5023105013" evidence="1">
    <location>
        <begin position="25"/>
        <end position="442"/>
    </location>
</feature>
<gene>
    <name evidence="3" type="primary">nylB'_2</name>
    <name evidence="3" type="ORF">CA13_60280</name>
</gene>
<dbReference type="PANTHER" id="PTHR43283:SF7">
    <property type="entry name" value="BETA-LACTAMASE-RELATED DOMAIN-CONTAINING PROTEIN"/>
    <property type="match status" value="1"/>
</dbReference>
<dbReference type="Gene3D" id="3.40.710.10">
    <property type="entry name" value="DD-peptidase/beta-lactamase superfamily"/>
    <property type="match status" value="1"/>
</dbReference>
<organism evidence="3 4">
    <name type="scientific">Novipirellula herctigrandis</name>
    <dbReference type="NCBI Taxonomy" id="2527986"/>
    <lineage>
        <taxon>Bacteria</taxon>
        <taxon>Pseudomonadati</taxon>
        <taxon>Planctomycetota</taxon>
        <taxon>Planctomycetia</taxon>
        <taxon>Pirellulales</taxon>
        <taxon>Pirellulaceae</taxon>
        <taxon>Novipirellula</taxon>
    </lineage>
</organism>
<dbReference type="AlphaFoldDB" id="A0A5C5ZBN3"/>
<keyword evidence="3" id="KW-0378">Hydrolase</keyword>
<keyword evidence="1" id="KW-0732">Signal</keyword>
<protein>
    <submittedName>
        <fullName evidence="3">6-aminohexanoate-dimer hydrolase</fullName>
        <ecNumber evidence="3">3.5.1.46</ecNumber>
    </submittedName>
</protein>
<accession>A0A5C5ZBN3</accession>
<keyword evidence="4" id="KW-1185">Reference proteome</keyword>
<proteinExistence type="predicted"/>
<dbReference type="InterPro" id="IPR001466">
    <property type="entry name" value="Beta-lactam-related"/>
</dbReference>
<reference evidence="3 4" key="1">
    <citation type="submission" date="2019-02" db="EMBL/GenBank/DDBJ databases">
        <title>Deep-cultivation of Planctomycetes and their phenomic and genomic characterization uncovers novel biology.</title>
        <authorList>
            <person name="Wiegand S."/>
            <person name="Jogler M."/>
            <person name="Boedeker C."/>
            <person name="Pinto D."/>
            <person name="Vollmers J."/>
            <person name="Rivas-Marin E."/>
            <person name="Kohn T."/>
            <person name="Peeters S.H."/>
            <person name="Heuer A."/>
            <person name="Rast P."/>
            <person name="Oberbeckmann S."/>
            <person name="Bunk B."/>
            <person name="Jeske O."/>
            <person name="Meyerdierks A."/>
            <person name="Storesund J.E."/>
            <person name="Kallscheuer N."/>
            <person name="Luecker S."/>
            <person name="Lage O.M."/>
            <person name="Pohl T."/>
            <person name="Merkel B.J."/>
            <person name="Hornburger P."/>
            <person name="Mueller R.-W."/>
            <person name="Bruemmer F."/>
            <person name="Labrenz M."/>
            <person name="Spormann A.M."/>
            <person name="Op Den Camp H."/>
            <person name="Overmann J."/>
            <person name="Amann R."/>
            <person name="Jetten M.S.M."/>
            <person name="Mascher T."/>
            <person name="Medema M.H."/>
            <person name="Devos D.P."/>
            <person name="Kaster A.-K."/>
            <person name="Ovreas L."/>
            <person name="Rohde M."/>
            <person name="Galperin M.Y."/>
            <person name="Jogler C."/>
        </authorList>
    </citation>
    <scope>NUCLEOTIDE SEQUENCE [LARGE SCALE GENOMIC DNA]</scope>
    <source>
        <strain evidence="3 4">CA13</strain>
    </source>
</reference>
<comment type="caution">
    <text evidence="3">The sequence shown here is derived from an EMBL/GenBank/DDBJ whole genome shotgun (WGS) entry which is preliminary data.</text>
</comment>
<dbReference type="GO" id="GO:0019875">
    <property type="term" value="F:6-aminohexanoate-dimer hydrolase activity"/>
    <property type="evidence" value="ECO:0007669"/>
    <property type="project" value="UniProtKB-EC"/>
</dbReference>
<sequence length="442" mass="48757" precursor="true">MKKNEIRSLFAVLILSSFSVPAIAQETKEGINTEAIIGSTARTAGQGYTQAETLEHLGNFDHPRWDVKDDETKRFAHLNGPQIFTHAWVHRDGPISLLQTDEQPRIGKVKASTPIGDITLDQWIADGTVDGFLVLHHGKIVFEQYPRMRSFDKHHWWSTRKGLVGTVIAMLEDEGKVDVSLGVENYVPELKGTAWDGVPVIDVLDMASGTSGVEVDDPDALTGEKSRYYQYEASVGNRPATAKTAKSTYDYVAGLSRHRPNGEAYEYTTVNTFVLTWLAESVTGKPFAEVVSEKIWRPMGAQSDGVMMVSSAGASSTINSTLRDLGRFGLLFTPSWQTVSQRQLVSDAYLKKIQQGGRPEIFDKAGAGKNWTGVFPDDQPMHNTYQWDFVMPDGDFFKAGHCGQGLYLSPQRDVVVAFFGSGDDPSIVVSLKLARAIAKSFK</sequence>
<evidence type="ECO:0000256" key="1">
    <source>
        <dbReference type="SAM" id="SignalP"/>
    </source>
</evidence>